<dbReference type="EC" id="3.2.1.78" evidence="4"/>
<keyword evidence="7" id="KW-0378">Hydrolase</keyword>
<keyword evidence="12" id="KW-1185">Reference proteome</keyword>
<name>A0ABR2YHG1_9CHLO</name>
<accession>A0ABR2YHG1</accession>
<evidence type="ECO:0000256" key="1">
    <source>
        <dbReference type="ARBA" id="ARBA00001678"/>
    </source>
</evidence>
<evidence type="ECO:0000256" key="3">
    <source>
        <dbReference type="ARBA" id="ARBA00005641"/>
    </source>
</evidence>
<keyword evidence="8" id="KW-0326">Glycosidase</keyword>
<evidence type="ECO:0000256" key="8">
    <source>
        <dbReference type="ARBA" id="ARBA00023295"/>
    </source>
</evidence>
<gene>
    <name evidence="11" type="ORF">WJX75_002171</name>
</gene>
<evidence type="ECO:0000313" key="12">
    <source>
        <dbReference type="Proteomes" id="UP001491310"/>
    </source>
</evidence>
<dbReference type="Proteomes" id="UP001491310">
    <property type="component" value="Unassembled WGS sequence"/>
</dbReference>
<dbReference type="PANTHER" id="PTHR31451:SF39">
    <property type="entry name" value="MANNAN ENDO-1,4-BETA-MANNOSIDASE 1"/>
    <property type="match status" value="1"/>
</dbReference>
<dbReference type="Gene3D" id="3.20.20.80">
    <property type="entry name" value="Glycosidases"/>
    <property type="match status" value="1"/>
</dbReference>
<evidence type="ECO:0000259" key="10">
    <source>
        <dbReference type="Pfam" id="PF26410"/>
    </source>
</evidence>
<dbReference type="InterPro" id="IPR001547">
    <property type="entry name" value="Glyco_hydro_5"/>
</dbReference>
<evidence type="ECO:0000256" key="5">
    <source>
        <dbReference type="ARBA" id="ARBA00022525"/>
    </source>
</evidence>
<sequence length="378" mass="41708">MRKAHLVAAALTCLVVGAIVDAMAGSVLGHGRRTGLAEAAPAAQNMSLAYFVTRNGSQAMVDGKPFHFVGFNNYYLPTYSPWPQGRTDDVDVVFRDAQNLGLKVMRTWAYSDGETEWNAIQPQLGVLNETILSQGLDYVVATAGKHGIRLVLTLTNCLPSYGGAPKYVQWLGGTSITDFWTRPDIRNALKGYVRSVVLRNNTITGVTYRDDPTIMAWDLVNEPFNPGDDTGKVLTAWVEDMSNYVKGLDPNHLVMVGSWGYFGASTPALLPENPSDVYAVKFTDTVLFPADRICHGEDSSAILSLPNIDIASMHLYPEYWSFCTSDCRTNVNVQGPQTMRANLTERGFLQLCSPDCRLTFLRHWLGLHLQECARIGEC</sequence>
<evidence type="ECO:0000256" key="6">
    <source>
        <dbReference type="ARBA" id="ARBA00022729"/>
    </source>
</evidence>
<evidence type="ECO:0000256" key="4">
    <source>
        <dbReference type="ARBA" id="ARBA00012706"/>
    </source>
</evidence>
<evidence type="ECO:0000256" key="2">
    <source>
        <dbReference type="ARBA" id="ARBA00004613"/>
    </source>
</evidence>
<keyword evidence="6 9" id="KW-0732">Signal</keyword>
<comment type="caution">
    <text evidence="11">The sequence shown here is derived from an EMBL/GenBank/DDBJ whole genome shotgun (WGS) entry which is preliminary data.</text>
</comment>
<dbReference type="SUPFAM" id="SSF51445">
    <property type="entry name" value="(Trans)glycosidases"/>
    <property type="match status" value="1"/>
</dbReference>
<evidence type="ECO:0000313" key="11">
    <source>
        <dbReference type="EMBL" id="KAK9905562.1"/>
    </source>
</evidence>
<dbReference type="InterPro" id="IPR045053">
    <property type="entry name" value="MAN-like"/>
</dbReference>
<comment type="subcellular location">
    <subcellularLocation>
        <location evidence="2">Secreted</location>
    </subcellularLocation>
</comment>
<proteinExistence type="inferred from homology"/>
<comment type="catalytic activity">
    <reaction evidence="1">
        <text>Random hydrolysis of (1-&gt;4)-beta-D-mannosidic linkages in mannans, galactomannans and glucomannans.</text>
        <dbReference type="EC" id="3.2.1.78"/>
    </reaction>
</comment>
<protein>
    <recommendedName>
        <fullName evidence="4">mannan endo-1,4-beta-mannosidase</fullName>
        <ecNumber evidence="4">3.2.1.78</ecNumber>
    </recommendedName>
</protein>
<dbReference type="EMBL" id="JALJOT010000011">
    <property type="protein sequence ID" value="KAK9905562.1"/>
    <property type="molecule type" value="Genomic_DNA"/>
</dbReference>
<organism evidence="11 12">
    <name type="scientific">Coccomyxa subellipsoidea</name>
    <dbReference type="NCBI Taxonomy" id="248742"/>
    <lineage>
        <taxon>Eukaryota</taxon>
        <taxon>Viridiplantae</taxon>
        <taxon>Chlorophyta</taxon>
        <taxon>core chlorophytes</taxon>
        <taxon>Trebouxiophyceae</taxon>
        <taxon>Trebouxiophyceae incertae sedis</taxon>
        <taxon>Coccomyxaceae</taxon>
        <taxon>Coccomyxa</taxon>
    </lineage>
</organism>
<dbReference type="PANTHER" id="PTHR31451">
    <property type="match status" value="1"/>
</dbReference>
<dbReference type="Pfam" id="PF26410">
    <property type="entry name" value="GH5_mannosidase"/>
    <property type="match status" value="1"/>
</dbReference>
<reference evidence="11 12" key="1">
    <citation type="journal article" date="2024" name="Nat. Commun.">
        <title>Phylogenomics reveals the evolutionary origins of lichenization in chlorophyte algae.</title>
        <authorList>
            <person name="Puginier C."/>
            <person name="Libourel C."/>
            <person name="Otte J."/>
            <person name="Skaloud P."/>
            <person name="Haon M."/>
            <person name="Grisel S."/>
            <person name="Petersen M."/>
            <person name="Berrin J.G."/>
            <person name="Delaux P.M."/>
            <person name="Dal Grande F."/>
            <person name="Keller J."/>
        </authorList>
    </citation>
    <scope>NUCLEOTIDE SEQUENCE [LARGE SCALE GENOMIC DNA]</scope>
    <source>
        <strain evidence="11 12">SAG 216-7</strain>
    </source>
</reference>
<feature type="signal peptide" evidence="9">
    <location>
        <begin position="1"/>
        <end position="29"/>
    </location>
</feature>
<comment type="similarity">
    <text evidence="3">Belongs to the glycosyl hydrolase 5 (cellulase A) family.</text>
</comment>
<keyword evidence="5" id="KW-0964">Secreted</keyword>
<feature type="domain" description="Glycoside hydrolase family 5" evidence="10">
    <location>
        <begin position="51"/>
        <end position="264"/>
    </location>
</feature>
<dbReference type="InterPro" id="IPR017853">
    <property type="entry name" value="GH"/>
</dbReference>
<evidence type="ECO:0000256" key="7">
    <source>
        <dbReference type="ARBA" id="ARBA00022801"/>
    </source>
</evidence>
<feature type="chain" id="PRO_5045124929" description="mannan endo-1,4-beta-mannosidase" evidence="9">
    <location>
        <begin position="30"/>
        <end position="378"/>
    </location>
</feature>
<evidence type="ECO:0000256" key="9">
    <source>
        <dbReference type="SAM" id="SignalP"/>
    </source>
</evidence>